<comment type="subcellular location">
    <subcellularLocation>
        <location evidence="1">Nucleus</location>
    </subcellularLocation>
</comment>
<evidence type="ECO:0000313" key="8">
    <source>
        <dbReference type="EMBL" id="KAK8862983.1"/>
    </source>
</evidence>
<keyword evidence="5" id="KW-0234">DNA repair</keyword>
<gene>
    <name evidence="8" type="ORF">PGQ11_009218</name>
</gene>
<organism evidence="8 9">
    <name type="scientific">Apiospora arundinis</name>
    <dbReference type="NCBI Taxonomy" id="335852"/>
    <lineage>
        <taxon>Eukaryota</taxon>
        <taxon>Fungi</taxon>
        <taxon>Dikarya</taxon>
        <taxon>Ascomycota</taxon>
        <taxon>Pezizomycotina</taxon>
        <taxon>Sordariomycetes</taxon>
        <taxon>Xylariomycetidae</taxon>
        <taxon>Amphisphaeriales</taxon>
        <taxon>Apiosporaceae</taxon>
        <taxon>Apiospora</taxon>
    </lineage>
</organism>
<dbReference type="Pfam" id="PF09415">
    <property type="entry name" value="CENP-X"/>
    <property type="match status" value="1"/>
</dbReference>
<dbReference type="PANTHER" id="PTHR28680:SF1">
    <property type="entry name" value="CENTROMERE PROTEIN X"/>
    <property type="match status" value="1"/>
</dbReference>
<evidence type="ECO:0000256" key="3">
    <source>
        <dbReference type="ARBA" id="ARBA00022763"/>
    </source>
</evidence>
<name>A0ABR2IHD9_9PEZI</name>
<proteinExistence type="inferred from homology"/>
<evidence type="ECO:0000256" key="5">
    <source>
        <dbReference type="ARBA" id="ARBA00023204"/>
    </source>
</evidence>
<feature type="compositionally biased region" description="Acidic residues" evidence="7">
    <location>
        <begin position="77"/>
        <end position="94"/>
    </location>
</feature>
<protein>
    <recommendedName>
        <fullName evidence="10">Centromere protein X</fullName>
    </recommendedName>
</protein>
<accession>A0ABR2IHD9</accession>
<dbReference type="Proteomes" id="UP001390339">
    <property type="component" value="Unassembled WGS sequence"/>
</dbReference>
<dbReference type="InterPro" id="IPR009072">
    <property type="entry name" value="Histone-fold"/>
</dbReference>
<evidence type="ECO:0000256" key="2">
    <source>
        <dbReference type="ARBA" id="ARBA00009359"/>
    </source>
</evidence>
<comment type="caution">
    <text evidence="8">The sequence shown here is derived from an EMBL/GenBank/DDBJ whole genome shotgun (WGS) entry which is preliminary data.</text>
</comment>
<sequence length="167" mass="18141">MSTNPYKAPRPRGRPAGSTAGNGSTSKSAKAPPAKATAKAKAPLAKRPAQPRAASQNDSDMDPFADSQPDPLRGDGDDVMEVVDDEEDEEDDEDPPRTIPPELLTRILHMSFEKEGTRISKDANKAVAQYMDIFVRESIARVALEKEAGFLEVEDLEKVAPQLLLDL</sequence>
<feature type="compositionally biased region" description="Low complexity" evidence="7">
    <location>
        <begin position="29"/>
        <end position="54"/>
    </location>
</feature>
<dbReference type="InterPro" id="IPR018552">
    <property type="entry name" value="CENP-X"/>
</dbReference>
<keyword evidence="4" id="KW-0238">DNA-binding</keyword>
<dbReference type="Gene3D" id="1.10.20.10">
    <property type="entry name" value="Histone, subunit A"/>
    <property type="match status" value="1"/>
</dbReference>
<keyword evidence="9" id="KW-1185">Reference proteome</keyword>
<dbReference type="PANTHER" id="PTHR28680">
    <property type="entry name" value="CENTROMERE PROTEIN X"/>
    <property type="match status" value="1"/>
</dbReference>
<evidence type="ECO:0000256" key="7">
    <source>
        <dbReference type="SAM" id="MobiDB-lite"/>
    </source>
</evidence>
<dbReference type="EMBL" id="JAPCWZ010000005">
    <property type="protein sequence ID" value="KAK8862983.1"/>
    <property type="molecule type" value="Genomic_DNA"/>
</dbReference>
<evidence type="ECO:0000256" key="6">
    <source>
        <dbReference type="ARBA" id="ARBA00023242"/>
    </source>
</evidence>
<feature type="compositionally biased region" description="Polar residues" evidence="7">
    <location>
        <begin position="19"/>
        <end position="28"/>
    </location>
</feature>
<comment type="similarity">
    <text evidence="2">Belongs to the CENP-X/MHF2 family.</text>
</comment>
<keyword evidence="6" id="KW-0539">Nucleus</keyword>
<reference evidence="8 9" key="1">
    <citation type="journal article" date="2024" name="IMA Fungus">
        <title>Apiospora arundinis, a panoply of carbohydrate-active enzymes and secondary metabolites.</title>
        <authorList>
            <person name="Sorensen T."/>
            <person name="Petersen C."/>
            <person name="Muurmann A.T."/>
            <person name="Christiansen J.V."/>
            <person name="Brundto M.L."/>
            <person name="Overgaard C.K."/>
            <person name="Boysen A.T."/>
            <person name="Wollenberg R.D."/>
            <person name="Larsen T.O."/>
            <person name="Sorensen J.L."/>
            <person name="Nielsen K.L."/>
            <person name="Sondergaard T.E."/>
        </authorList>
    </citation>
    <scope>NUCLEOTIDE SEQUENCE [LARGE SCALE GENOMIC DNA]</scope>
    <source>
        <strain evidence="8 9">AAU 773</strain>
    </source>
</reference>
<evidence type="ECO:0008006" key="10">
    <source>
        <dbReference type="Google" id="ProtNLM"/>
    </source>
</evidence>
<evidence type="ECO:0000313" key="9">
    <source>
        <dbReference type="Proteomes" id="UP001390339"/>
    </source>
</evidence>
<keyword evidence="3" id="KW-0227">DNA damage</keyword>
<evidence type="ECO:0000256" key="4">
    <source>
        <dbReference type="ARBA" id="ARBA00023125"/>
    </source>
</evidence>
<feature type="region of interest" description="Disordered" evidence="7">
    <location>
        <begin position="1"/>
        <end position="101"/>
    </location>
</feature>
<evidence type="ECO:0000256" key="1">
    <source>
        <dbReference type="ARBA" id="ARBA00004123"/>
    </source>
</evidence>
<dbReference type="CDD" id="cd22921">
    <property type="entry name" value="HFD_CENP-X"/>
    <property type="match status" value="1"/>
</dbReference>